<protein>
    <submittedName>
        <fullName evidence="1">Unannotated protein</fullName>
    </submittedName>
</protein>
<organism evidence="1">
    <name type="scientific">freshwater metagenome</name>
    <dbReference type="NCBI Taxonomy" id="449393"/>
    <lineage>
        <taxon>unclassified sequences</taxon>
        <taxon>metagenomes</taxon>
        <taxon>ecological metagenomes</taxon>
    </lineage>
</organism>
<proteinExistence type="predicted"/>
<dbReference type="AlphaFoldDB" id="A0A6J5YZN0"/>
<accession>A0A6J5YZN0</accession>
<evidence type="ECO:0000313" key="1">
    <source>
        <dbReference type="EMBL" id="CAB4334578.1"/>
    </source>
</evidence>
<reference evidence="1" key="1">
    <citation type="submission" date="2020-05" db="EMBL/GenBank/DDBJ databases">
        <authorList>
            <person name="Chiriac C."/>
            <person name="Salcher M."/>
            <person name="Ghai R."/>
            <person name="Kavagutti S V."/>
        </authorList>
    </citation>
    <scope>NUCLEOTIDE SEQUENCE</scope>
</reference>
<gene>
    <name evidence="1" type="ORF">UFOPK4080_00451</name>
</gene>
<dbReference type="EMBL" id="CAESAG010000050">
    <property type="protein sequence ID" value="CAB4334578.1"/>
    <property type="molecule type" value="Genomic_DNA"/>
</dbReference>
<sequence>MGVSGLLSTTLALNVKGEIMYYRTLRRTPGDFRVETTFNLQGKFARTILEFPLIKILVSEMLVRQGKIFLRPFKVDPTKPEQYWVEGFKVRNTSQRQDGSLYTAGGVTTFKIQN</sequence>
<name>A0A6J5YZN0_9ZZZZ</name>